<dbReference type="GO" id="GO:0006506">
    <property type="term" value="P:GPI anchor biosynthetic process"/>
    <property type="evidence" value="ECO:0007669"/>
    <property type="project" value="InterPro"/>
</dbReference>
<dbReference type="Gene3D" id="3.60.21.10">
    <property type="match status" value="1"/>
</dbReference>
<keyword evidence="2 5" id="KW-0812">Transmembrane</keyword>
<evidence type="ECO:0000256" key="4">
    <source>
        <dbReference type="ARBA" id="ARBA00023136"/>
    </source>
</evidence>
<dbReference type="AlphaFoldDB" id="A0A811KU16"/>
<dbReference type="EMBL" id="CAJFCW020000004">
    <property type="protein sequence ID" value="CAG9110176.1"/>
    <property type="molecule type" value="Genomic_DNA"/>
</dbReference>
<dbReference type="GO" id="GO:0005783">
    <property type="term" value="C:endoplasmic reticulum"/>
    <property type="evidence" value="ECO:0007669"/>
    <property type="project" value="TreeGrafter"/>
</dbReference>
<feature type="domain" description="Calcineurin-like phosphoesterase" evidence="6">
    <location>
        <begin position="16"/>
        <end position="204"/>
    </location>
</feature>
<evidence type="ECO:0000313" key="7">
    <source>
        <dbReference type="EMBL" id="CAD5218361.1"/>
    </source>
</evidence>
<dbReference type="PANTHER" id="PTHR13315">
    <property type="entry name" value="METALLO PHOSPHOESTERASE RELATED"/>
    <property type="match status" value="1"/>
</dbReference>
<proteinExistence type="predicted"/>
<keyword evidence="4 5" id="KW-0472">Membrane</keyword>
<comment type="subcellular location">
    <subcellularLocation>
        <location evidence="1">Membrane</location>
        <topology evidence="1">Multi-pass membrane protein</topology>
    </subcellularLocation>
</comment>
<sequence length="323" mass="37543">MGLYSWLWKLPVENGIKVLVVADPQLVGYQNEPKLGGGLRRWDSDNYMKRAYSLAYDNYKPDVVIFLGDLIDEMIFATQNELEMAIDRFYNVFPQFDLNTTLIFIPGDNDIGGEVEPVHEHLKVKFAEKFLNFYSRKPIDKLLELSSVYSLSDKQVYKLTSSQNGFPILLSHVPMIRDSTKPVFEQFNDENYDIRLILSGHDHVGEYYIQPQHEQQFDRMEASRGIKFLFKKGEENGVLEIQVPTISYRMGVPDMAIGALNIENTSKGYEVHYENLWLPPRYPQLYVYWLTFIGLILIILFKTIALGAKKWRQGRESTKYNIV</sequence>
<dbReference type="Pfam" id="PF00149">
    <property type="entry name" value="Metallophos"/>
    <property type="match status" value="1"/>
</dbReference>
<evidence type="ECO:0000256" key="1">
    <source>
        <dbReference type="ARBA" id="ARBA00004141"/>
    </source>
</evidence>
<dbReference type="InterPro" id="IPR033308">
    <property type="entry name" value="PGAP5/Cdc1/Ted1"/>
</dbReference>
<comment type="caution">
    <text evidence="7">The sequence shown here is derived from an EMBL/GenBank/DDBJ whole genome shotgun (WGS) entry which is preliminary data.</text>
</comment>
<feature type="transmembrane region" description="Helical" evidence="5">
    <location>
        <begin position="286"/>
        <end position="308"/>
    </location>
</feature>
<dbReference type="PANTHER" id="PTHR13315:SF4">
    <property type="entry name" value="METALLOPHOSPHOESTERASE, ISOFORM E"/>
    <property type="match status" value="1"/>
</dbReference>
<dbReference type="InterPro" id="IPR029052">
    <property type="entry name" value="Metallo-depent_PP-like"/>
</dbReference>
<evidence type="ECO:0000259" key="6">
    <source>
        <dbReference type="Pfam" id="PF00149"/>
    </source>
</evidence>
<accession>A0A811KU16</accession>
<dbReference type="Proteomes" id="UP000783686">
    <property type="component" value="Unassembled WGS sequence"/>
</dbReference>
<dbReference type="SUPFAM" id="SSF56300">
    <property type="entry name" value="Metallo-dependent phosphatases"/>
    <property type="match status" value="1"/>
</dbReference>
<dbReference type="GO" id="GO:0016020">
    <property type="term" value="C:membrane"/>
    <property type="evidence" value="ECO:0007669"/>
    <property type="project" value="UniProtKB-SubCell"/>
</dbReference>
<dbReference type="InterPro" id="IPR004843">
    <property type="entry name" value="Calcineurin-like_PHP"/>
</dbReference>
<organism evidence="7 8">
    <name type="scientific">Bursaphelenchus okinawaensis</name>
    <dbReference type="NCBI Taxonomy" id="465554"/>
    <lineage>
        <taxon>Eukaryota</taxon>
        <taxon>Metazoa</taxon>
        <taxon>Ecdysozoa</taxon>
        <taxon>Nematoda</taxon>
        <taxon>Chromadorea</taxon>
        <taxon>Rhabditida</taxon>
        <taxon>Tylenchina</taxon>
        <taxon>Tylenchomorpha</taxon>
        <taxon>Aphelenchoidea</taxon>
        <taxon>Aphelenchoididae</taxon>
        <taxon>Bursaphelenchus</taxon>
    </lineage>
</organism>
<name>A0A811KU16_9BILA</name>
<evidence type="ECO:0000256" key="3">
    <source>
        <dbReference type="ARBA" id="ARBA00022989"/>
    </source>
</evidence>
<gene>
    <name evidence="7" type="ORF">BOKJ2_LOCUS7571</name>
</gene>
<dbReference type="EMBL" id="CAJFDH010000004">
    <property type="protein sequence ID" value="CAD5218361.1"/>
    <property type="molecule type" value="Genomic_DNA"/>
</dbReference>
<evidence type="ECO:0000256" key="5">
    <source>
        <dbReference type="SAM" id="Phobius"/>
    </source>
</evidence>
<keyword evidence="8" id="KW-1185">Reference proteome</keyword>
<evidence type="ECO:0000313" key="8">
    <source>
        <dbReference type="Proteomes" id="UP000614601"/>
    </source>
</evidence>
<dbReference type="Proteomes" id="UP000614601">
    <property type="component" value="Unassembled WGS sequence"/>
</dbReference>
<protein>
    <recommendedName>
        <fullName evidence="6">Calcineurin-like phosphoesterase domain-containing protein</fullName>
    </recommendedName>
</protein>
<dbReference type="GO" id="GO:0016787">
    <property type="term" value="F:hydrolase activity"/>
    <property type="evidence" value="ECO:0007669"/>
    <property type="project" value="InterPro"/>
</dbReference>
<evidence type="ECO:0000256" key="2">
    <source>
        <dbReference type="ARBA" id="ARBA00022692"/>
    </source>
</evidence>
<dbReference type="OrthoDB" id="5977743at2759"/>
<keyword evidence="3 5" id="KW-1133">Transmembrane helix</keyword>
<reference evidence="7" key="1">
    <citation type="submission" date="2020-09" db="EMBL/GenBank/DDBJ databases">
        <authorList>
            <person name="Kikuchi T."/>
        </authorList>
    </citation>
    <scope>NUCLEOTIDE SEQUENCE</scope>
    <source>
        <strain evidence="7">SH1</strain>
    </source>
</reference>